<feature type="domain" description="Histidine kinase" evidence="10">
    <location>
        <begin position="69"/>
        <end position="266"/>
    </location>
</feature>
<dbReference type="InterPro" id="IPR005467">
    <property type="entry name" value="His_kinase_dom"/>
</dbReference>
<dbReference type="SUPFAM" id="SSF55874">
    <property type="entry name" value="ATPase domain of HSP90 chaperone/DNA topoisomerase II/histidine kinase"/>
    <property type="match status" value="1"/>
</dbReference>
<dbReference type="AlphaFoldDB" id="A0A1Q5ZXL7"/>
<evidence type="ECO:0000256" key="7">
    <source>
        <dbReference type="ARBA" id="ARBA00022840"/>
    </source>
</evidence>
<keyword evidence="7" id="KW-0067">ATP-binding</keyword>
<evidence type="ECO:0000256" key="4">
    <source>
        <dbReference type="ARBA" id="ARBA00022679"/>
    </source>
</evidence>
<proteinExistence type="predicted"/>
<name>A0A1Q5ZXL7_9SPHI</name>
<dbReference type="Gene3D" id="1.20.5.1930">
    <property type="match status" value="1"/>
</dbReference>
<gene>
    <name evidence="11" type="ORF">RG47T_1956</name>
</gene>
<comment type="caution">
    <text evidence="11">The sequence shown here is derived from an EMBL/GenBank/DDBJ whole genome shotgun (WGS) entry which is preliminary data.</text>
</comment>
<dbReference type="PROSITE" id="PS50109">
    <property type="entry name" value="HIS_KIN"/>
    <property type="match status" value="1"/>
</dbReference>
<dbReference type="GO" id="GO:0000155">
    <property type="term" value="F:phosphorelay sensor kinase activity"/>
    <property type="evidence" value="ECO:0007669"/>
    <property type="project" value="InterPro"/>
</dbReference>
<evidence type="ECO:0000259" key="10">
    <source>
        <dbReference type="PROSITE" id="PS50109"/>
    </source>
</evidence>
<keyword evidence="9" id="KW-0472">Membrane</keyword>
<evidence type="ECO:0000256" key="3">
    <source>
        <dbReference type="ARBA" id="ARBA00022553"/>
    </source>
</evidence>
<dbReference type="Pfam" id="PF02518">
    <property type="entry name" value="HATPase_c"/>
    <property type="match status" value="1"/>
</dbReference>
<sequence length="267" mass="30875">MNQENNTIRLLLVVGIAVMLLLFTSFLLIFIFTQRKKLQYQQSLHALQESQQRQLIEAAVRSEETERQRIAEQLHDEIGSLLSAAKLYFRMIKIGHYEKSEQELYNKGNELLDESITKVRGISHSLHSYILQEFGLNEAIRHFGDKINSGSLISVTTSLDQTYVTLDPQRDISIYRIIQELFSNVLKHAQATNINVGSLYKDNSLTLDITHDGKGLTQDDFEELRYINDGLGLKNIQNRVNLFNGEITFIKNYKDYFIHIYFPNLNS</sequence>
<dbReference type="InterPro" id="IPR011712">
    <property type="entry name" value="Sig_transdc_His_kin_sub3_dim/P"/>
</dbReference>
<dbReference type="GO" id="GO:0046983">
    <property type="term" value="F:protein dimerization activity"/>
    <property type="evidence" value="ECO:0007669"/>
    <property type="project" value="InterPro"/>
</dbReference>
<dbReference type="PANTHER" id="PTHR24421:SF10">
    <property type="entry name" value="NITRATE_NITRITE SENSOR PROTEIN NARQ"/>
    <property type="match status" value="1"/>
</dbReference>
<dbReference type="InterPro" id="IPR036890">
    <property type="entry name" value="HATPase_C_sf"/>
</dbReference>
<evidence type="ECO:0000256" key="5">
    <source>
        <dbReference type="ARBA" id="ARBA00022741"/>
    </source>
</evidence>
<dbReference type="STRING" id="1302689.RG47T_1956"/>
<protein>
    <recommendedName>
        <fullName evidence="2">histidine kinase</fullName>
        <ecNumber evidence="2">2.7.13.3</ecNumber>
    </recommendedName>
</protein>
<evidence type="ECO:0000256" key="1">
    <source>
        <dbReference type="ARBA" id="ARBA00000085"/>
    </source>
</evidence>
<evidence type="ECO:0000256" key="8">
    <source>
        <dbReference type="ARBA" id="ARBA00023012"/>
    </source>
</evidence>
<dbReference type="Pfam" id="PF07730">
    <property type="entry name" value="HisKA_3"/>
    <property type="match status" value="1"/>
</dbReference>
<evidence type="ECO:0000313" key="11">
    <source>
        <dbReference type="EMBL" id="OKS86500.1"/>
    </source>
</evidence>
<keyword evidence="9" id="KW-1133">Transmembrane helix</keyword>
<keyword evidence="6" id="KW-0418">Kinase</keyword>
<dbReference type="RefSeq" id="WP_074489185.1">
    <property type="nucleotide sequence ID" value="NZ_FPAM01000004.1"/>
</dbReference>
<dbReference type="CDD" id="cd16917">
    <property type="entry name" value="HATPase_UhpB-NarQ-NarX-like"/>
    <property type="match status" value="1"/>
</dbReference>
<keyword evidence="9" id="KW-0812">Transmembrane</keyword>
<dbReference type="InterPro" id="IPR003594">
    <property type="entry name" value="HATPase_dom"/>
</dbReference>
<dbReference type="EC" id="2.7.13.3" evidence="2"/>
<dbReference type="EMBL" id="MPPL01000001">
    <property type="protein sequence ID" value="OKS86500.1"/>
    <property type="molecule type" value="Genomic_DNA"/>
</dbReference>
<dbReference type="Proteomes" id="UP000186720">
    <property type="component" value="Unassembled WGS sequence"/>
</dbReference>
<feature type="transmembrane region" description="Helical" evidence="9">
    <location>
        <begin position="12"/>
        <end position="32"/>
    </location>
</feature>
<dbReference type="PANTHER" id="PTHR24421">
    <property type="entry name" value="NITRATE/NITRITE SENSOR PROTEIN NARX-RELATED"/>
    <property type="match status" value="1"/>
</dbReference>
<dbReference type="GO" id="GO:0005524">
    <property type="term" value="F:ATP binding"/>
    <property type="evidence" value="ECO:0007669"/>
    <property type="project" value="UniProtKB-KW"/>
</dbReference>
<comment type="catalytic activity">
    <reaction evidence="1">
        <text>ATP + protein L-histidine = ADP + protein N-phospho-L-histidine.</text>
        <dbReference type="EC" id="2.7.13.3"/>
    </reaction>
</comment>
<dbReference type="GO" id="GO:0016020">
    <property type="term" value="C:membrane"/>
    <property type="evidence" value="ECO:0007669"/>
    <property type="project" value="InterPro"/>
</dbReference>
<reference evidence="11 12" key="1">
    <citation type="submission" date="2016-11" db="EMBL/GenBank/DDBJ databases">
        <title>Whole Genome Sequencing of Mucilaginibacter polytrichastri RG4-7(T) isolated from the moss sample.</title>
        <authorList>
            <person name="Li Y."/>
        </authorList>
    </citation>
    <scope>NUCLEOTIDE SEQUENCE [LARGE SCALE GENOMIC DNA]</scope>
    <source>
        <strain evidence="11 12">RG4-7</strain>
    </source>
</reference>
<dbReference type="OrthoDB" id="5401121at2"/>
<keyword evidence="3" id="KW-0597">Phosphoprotein</keyword>
<evidence type="ECO:0000313" key="12">
    <source>
        <dbReference type="Proteomes" id="UP000186720"/>
    </source>
</evidence>
<dbReference type="InterPro" id="IPR050482">
    <property type="entry name" value="Sensor_HK_TwoCompSys"/>
</dbReference>
<keyword evidence="5" id="KW-0547">Nucleotide-binding</keyword>
<evidence type="ECO:0000256" key="6">
    <source>
        <dbReference type="ARBA" id="ARBA00022777"/>
    </source>
</evidence>
<organism evidence="11 12">
    <name type="scientific">Mucilaginibacter polytrichastri</name>
    <dbReference type="NCBI Taxonomy" id="1302689"/>
    <lineage>
        <taxon>Bacteria</taxon>
        <taxon>Pseudomonadati</taxon>
        <taxon>Bacteroidota</taxon>
        <taxon>Sphingobacteriia</taxon>
        <taxon>Sphingobacteriales</taxon>
        <taxon>Sphingobacteriaceae</taxon>
        <taxon>Mucilaginibacter</taxon>
    </lineage>
</organism>
<keyword evidence="4" id="KW-0808">Transferase</keyword>
<evidence type="ECO:0000256" key="9">
    <source>
        <dbReference type="SAM" id="Phobius"/>
    </source>
</evidence>
<dbReference type="Gene3D" id="3.30.565.10">
    <property type="entry name" value="Histidine kinase-like ATPase, C-terminal domain"/>
    <property type="match status" value="1"/>
</dbReference>
<keyword evidence="12" id="KW-1185">Reference proteome</keyword>
<keyword evidence="8" id="KW-0902">Two-component regulatory system</keyword>
<accession>A0A1Q5ZXL7</accession>
<evidence type="ECO:0000256" key="2">
    <source>
        <dbReference type="ARBA" id="ARBA00012438"/>
    </source>
</evidence>